<evidence type="ECO:0000313" key="2">
    <source>
        <dbReference type="EMBL" id="TWU51513.1"/>
    </source>
</evidence>
<sequence length="167" mass="18883">MVRFLVCLQVIRPSPLITTVRRQLVTQQSNTANTNQTHDILSVNHQMTEEDKAHIPAELPSIVVSDDRLSRRRKKRSTRIPRFVHDNWMSFALLLQAASICISFGLLLVTQSRIVFLAYALLLLVRWVNYPLAVAALFNDKTKWLAVISGVIYTLCSLSGRLLVAAN</sequence>
<gene>
    <name evidence="2" type="ORF">Poly59_31050</name>
</gene>
<name>A0A5C6EP28_9BACT</name>
<organism evidence="2 3">
    <name type="scientific">Rubripirellula reticaptiva</name>
    <dbReference type="NCBI Taxonomy" id="2528013"/>
    <lineage>
        <taxon>Bacteria</taxon>
        <taxon>Pseudomonadati</taxon>
        <taxon>Planctomycetota</taxon>
        <taxon>Planctomycetia</taxon>
        <taxon>Pirellulales</taxon>
        <taxon>Pirellulaceae</taxon>
        <taxon>Rubripirellula</taxon>
    </lineage>
</organism>
<protein>
    <submittedName>
        <fullName evidence="2">Uncharacterized protein</fullName>
    </submittedName>
</protein>
<feature type="transmembrane region" description="Helical" evidence="1">
    <location>
        <begin position="144"/>
        <end position="164"/>
    </location>
</feature>
<feature type="transmembrane region" description="Helical" evidence="1">
    <location>
        <begin position="88"/>
        <end position="109"/>
    </location>
</feature>
<accession>A0A5C6EP28</accession>
<keyword evidence="3" id="KW-1185">Reference proteome</keyword>
<keyword evidence="1" id="KW-1133">Transmembrane helix</keyword>
<keyword evidence="1" id="KW-0472">Membrane</keyword>
<feature type="transmembrane region" description="Helical" evidence="1">
    <location>
        <begin position="116"/>
        <end position="138"/>
    </location>
</feature>
<comment type="caution">
    <text evidence="2">The sequence shown here is derived from an EMBL/GenBank/DDBJ whole genome shotgun (WGS) entry which is preliminary data.</text>
</comment>
<dbReference type="EMBL" id="SJPX01000003">
    <property type="protein sequence ID" value="TWU51513.1"/>
    <property type="molecule type" value="Genomic_DNA"/>
</dbReference>
<dbReference type="Proteomes" id="UP000317977">
    <property type="component" value="Unassembled WGS sequence"/>
</dbReference>
<evidence type="ECO:0000256" key="1">
    <source>
        <dbReference type="SAM" id="Phobius"/>
    </source>
</evidence>
<keyword evidence="1" id="KW-0812">Transmembrane</keyword>
<dbReference type="AlphaFoldDB" id="A0A5C6EP28"/>
<proteinExistence type="predicted"/>
<reference evidence="2 3" key="1">
    <citation type="submission" date="2019-02" db="EMBL/GenBank/DDBJ databases">
        <title>Deep-cultivation of Planctomycetes and their phenomic and genomic characterization uncovers novel biology.</title>
        <authorList>
            <person name="Wiegand S."/>
            <person name="Jogler M."/>
            <person name="Boedeker C."/>
            <person name="Pinto D."/>
            <person name="Vollmers J."/>
            <person name="Rivas-Marin E."/>
            <person name="Kohn T."/>
            <person name="Peeters S.H."/>
            <person name="Heuer A."/>
            <person name="Rast P."/>
            <person name="Oberbeckmann S."/>
            <person name="Bunk B."/>
            <person name="Jeske O."/>
            <person name="Meyerdierks A."/>
            <person name="Storesund J.E."/>
            <person name="Kallscheuer N."/>
            <person name="Luecker S."/>
            <person name="Lage O.M."/>
            <person name="Pohl T."/>
            <person name="Merkel B.J."/>
            <person name="Hornburger P."/>
            <person name="Mueller R.-W."/>
            <person name="Bruemmer F."/>
            <person name="Labrenz M."/>
            <person name="Spormann A.M."/>
            <person name="Op Den Camp H."/>
            <person name="Overmann J."/>
            <person name="Amann R."/>
            <person name="Jetten M.S.M."/>
            <person name="Mascher T."/>
            <person name="Medema M.H."/>
            <person name="Devos D.P."/>
            <person name="Kaster A.-K."/>
            <person name="Ovreas L."/>
            <person name="Rohde M."/>
            <person name="Galperin M.Y."/>
            <person name="Jogler C."/>
        </authorList>
    </citation>
    <scope>NUCLEOTIDE SEQUENCE [LARGE SCALE GENOMIC DNA]</scope>
    <source>
        <strain evidence="2 3">Poly59</strain>
    </source>
</reference>
<evidence type="ECO:0000313" key="3">
    <source>
        <dbReference type="Proteomes" id="UP000317977"/>
    </source>
</evidence>